<dbReference type="PANTHER" id="PTHR36302">
    <property type="entry name" value="BLR7088 PROTEIN"/>
    <property type="match status" value="1"/>
</dbReference>
<dbReference type="Proteomes" id="UP000256774">
    <property type="component" value="Unassembled WGS sequence"/>
</dbReference>
<keyword evidence="3" id="KW-1185">Reference proteome</keyword>
<reference evidence="2 3" key="1">
    <citation type="submission" date="2018-08" db="EMBL/GenBank/DDBJ databases">
        <title>Genomic Encyclopedia of Type Strains, Phase IV (KMG-IV): sequencing the most valuable type-strain genomes for metagenomic binning, comparative biology and taxonomic classification.</title>
        <authorList>
            <person name="Goeker M."/>
        </authorList>
    </citation>
    <scope>NUCLEOTIDE SEQUENCE [LARGE SCALE GENOMIC DNA]</scope>
    <source>
        <strain evidence="2 3">DSM 26022</strain>
    </source>
</reference>
<comment type="caution">
    <text evidence="2">The sequence shown here is derived from an EMBL/GenBank/DDBJ whole genome shotgun (WGS) entry which is preliminary data.</text>
</comment>
<evidence type="ECO:0000256" key="1">
    <source>
        <dbReference type="SAM" id="SignalP"/>
    </source>
</evidence>
<organism evidence="2 3">
    <name type="scientific">Paraperlucidibaca baekdonensis</name>
    <dbReference type="NCBI Taxonomy" id="748120"/>
    <lineage>
        <taxon>Bacteria</taxon>
        <taxon>Pseudomonadati</taxon>
        <taxon>Pseudomonadota</taxon>
        <taxon>Gammaproteobacteria</taxon>
        <taxon>Moraxellales</taxon>
        <taxon>Moraxellaceae</taxon>
        <taxon>Paraperlucidibaca</taxon>
    </lineage>
</organism>
<evidence type="ECO:0000313" key="3">
    <source>
        <dbReference type="Proteomes" id="UP000256774"/>
    </source>
</evidence>
<dbReference type="Gene3D" id="2.60.40.1890">
    <property type="entry name" value="PCu(A)C copper chaperone"/>
    <property type="match status" value="1"/>
</dbReference>
<dbReference type="OrthoDB" id="9796962at2"/>
<gene>
    <name evidence="2" type="ORF">DFR26_0694</name>
</gene>
<dbReference type="PANTHER" id="PTHR36302:SF1">
    <property type="entry name" value="COPPER CHAPERONE PCU(A)C"/>
    <property type="match status" value="1"/>
</dbReference>
<feature type="chain" id="PRO_5017554519" description="Copper(I)-binding protein" evidence="1">
    <location>
        <begin position="22"/>
        <end position="150"/>
    </location>
</feature>
<dbReference type="InterPro" id="IPR036182">
    <property type="entry name" value="PCuAC_sf"/>
</dbReference>
<dbReference type="Pfam" id="PF04314">
    <property type="entry name" value="PCuAC"/>
    <property type="match status" value="1"/>
</dbReference>
<protein>
    <recommendedName>
        <fullName evidence="4">Copper(I)-binding protein</fullName>
    </recommendedName>
</protein>
<name>A0A3E0HA46_9GAMM</name>
<dbReference type="AlphaFoldDB" id="A0A3E0HA46"/>
<dbReference type="SUPFAM" id="SSF110087">
    <property type="entry name" value="DR1885-like metal-binding protein"/>
    <property type="match status" value="1"/>
</dbReference>
<proteinExistence type="predicted"/>
<feature type="signal peptide" evidence="1">
    <location>
        <begin position="1"/>
        <end position="21"/>
    </location>
</feature>
<accession>A0A3E0HA46</accession>
<dbReference type="InterPro" id="IPR058248">
    <property type="entry name" value="Lxx211020-like"/>
</dbReference>
<dbReference type="InterPro" id="IPR007410">
    <property type="entry name" value="LpqE-like"/>
</dbReference>
<evidence type="ECO:0000313" key="2">
    <source>
        <dbReference type="EMBL" id="REH40493.1"/>
    </source>
</evidence>
<sequence>MKRIVGVLAGLLSVCATSALAAVHVHDAWIREVPPASRVAALFVALENTGSEAVAIRQMRSAVAERVEWHDMIMNEGHMSMRAREQLLLMPGATVLAPGGSHLMLLGLREPLHIGDQVPVEITLDTGRVLSVNATVRATQPASGHAHDHH</sequence>
<keyword evidence="1" id="KW-0732">Signal</keyword>
<dbReference type="RefSeq" id="WP_116207523.1">
    <property type="nucleotide sequence ID" value="NZ_QUNR01000001.1"/>
</dbReference>
<evidence type="ECO:0008006" key="4">
    <source>
        <dbReference type="Google" id="ProtNLM"/>
    </source>
</evidence>
<dbReference type="EMBL" id="QUNR01000001">
    <property type="protein sequence ID" value="REH40493.1"/>
    <property type="molecule type" value="Genomic_DNA"/>
</dbReference>